<sequence length="178" mass="20068">MSNPEAENQDRLSQGYELLLDRVRKIFAEAEEHVPSLSEALSHAKQECINNGELTHEEANQVEHYLRRDAEEAGAWLAQSSDDDPHLGDWLRMDLQMLESWLWEAFSSIADRTKLELQGFTTTGEPSVYHSGEVAGPGTLQCFSCGRELSFSRPEAIPKCPGCDNEEFIRTGYGDFED</sequence>
<keyword evidence="2" id="KW-1185">Reference proteome</keyword>
<protein>
    <submittedName>
        <fullName evidence="1">Alpha helical protein</fullName>
    </submittedName>
</protein>
<dbReference type="AlphaFoldDB" id="A0A0X8XAN8"/>
<evidence type="ECO:0000313" key="1">
    <source>
        <dbReference type="EMBL" id="BAU58566.1"/>
    </source>
</evidence>
<dbReference type="InterPro" id="IPR009912">
    <property type="entry name" value="DUF1451"/>
</dbReference>
<reference evidence="1" key="1">
    <citation type="submission" date="2016-02" db="EMBL/GenBank/DDBJ databases">
        <title>Halorhodospira halochloris DSM-1059 complete genome, version 2.</title>
        <authorList>
            <person name="Tsukatani Y."/>
        </authorList>
    </citation>
    <scope>NUCLEOTIDE SEQUENCE</scope>
    <source>
        <strain evidence="1">DSM 1059</strain>
    </source>
</reference>
<organism evidence="1 2">
    <name type="scientific">Halorhodospira halochloris</name>
    <name type="common">Ectothiorhodospira halochloris</name>
    <dbReference type="NCBI Taxonomy" id="1052"/>
    <lineage>
        <taxon>Bacteria</taxon>
        <taxon>Pseudomonadati</taxon>
        <taxon>Pseudomonadota</taxon>
        <taxon>Gammaproteobacteria</taxon>
        <taxon>Chromatiales</taxon>
        <taxon>Ectothiorhodospiraceae</taxon>
        <taxon>Halorhodospira</taxon>
    </lineage>
</organism>
<dbReference type="OrthoDB" id="3174978at2"/>
<dbReference type="KEGG" id="hhk:HH1059_18780"/>
<accession>A0A0X8XAN8</accession>
<proteinExistence type="predicted"/>
<dbReference type="Pfam" id="PF07295">
    <property type="entry name" value="DUF1451"/>
    <property type="match status" value="1"/>
</dbReference>
<name>A0A0X8XAN8_HALHR</name>
<dbReference type="EMBL" id="AP017372">
    <property type="protein sequence ID" value="BAU58566.1"/>
    <property type="molecule type" value="Genomic_DNA"/>
</dbReference>
<gene>
    <name evidence="1" type="ORF">HH1059_18780</name>
</gene>
<dbReference type="RefSeq" id="WP_096409910.1">
    <property type="nucleotide sequence ID" value="NZ_AP017372.2"/>
</dbReference>
<evidence type="ECO:0000313" key="2">
    <source>
        <dbReference type="Proteomes" id="UP000218890"/>
    </source>
</evidence>
<dbReference type="Proteomes" id="UP000218890">
    <property type="component" value="Chromosome"/>
</dbReference>